<dbReference type="InterPro" id="IPR039422">
    <property type="entry name" value="MarR/SlyA-like"/>
</dbReference>
<evidence type="ECO:0000313" key="2">
    <source>
        <dbReference type="EMBL" id="MCV7227919.1"/>
    </source>
</evidence>
<dbReference type="RefSeq" id="WP_264068959.1">
    <property type="nucleotide sequence ID" value="NZ_JACKTY010000031.1"/>
</dbReference>
<keyword evidence="3" id="KW-1185">Reference proteome</keyword>
<dbReference type="Gene3D" id="1.10.10.10">
    <property type="entry name" value="Winged helix-like DNA-binding domain superfamily/Winged helix DNA-binding domain"/>
    <property type="match status" value="1"/>
</dbReference>
<dbReference type="Proteomes" id="UP001526201">
    <property type="component" value="Unassembled WGS sequence"/>
</dbReference>
<dbReference type="PANTHER" id="PTHR33164">
    <property type="entry name" value="TRANSCRIPTIONAL REGULATOR, MARR FAMILY"/>
    <property type="match status" value="1"/>
</dbReference>
<comment type="caution">
    <text evidence="2">The sequence shown here is derived from an EMBL/GenBank/DDBJ whole genome shotgun (WGS) entry which is preliminary data.</text>
</comment>
<dbReference type="PANTHER" id="PTHR33164:SF106">
    <property type="entry name" value="TRANSCRIPTIONAL REGULATORY PROTEIN"/>
    <property type="match status" value="1"/>
</dbReference>
<dbReference type="InterPro" id="IPR036388">
    <property type="entry name" value="WH-like_DNA-bd_sf"/>
</dbReference>
<dbReference type="PROSITE" id="PS50995">
    <property type="entry name" value="HTH_MARR_2"/>
    <property type="match status" value="1"/>
</dbReference>
<dbReference type="EMBL" id="JACKTY010000031">
    <property type="protein sequence ID" value="MCV7227919.1"/>
    <property type="molecule type" value="Genomic_DNA"/>
</dbReference>
<dbReference type="SMART" id="SM00347">
    <property type="entry name" value="HTH_MARR"/>
    <property type="match status" value="1"/>
</dbReference>
<sequence length="161" mass="17791">MATELSRIAGVLKRRLESFHGSIDDLAHELVRVLGVNRTDLRALLLILIAGEKATTPGFLADQLGLTAAGTTIVLNRLEKIGYVTRSLHPTDHRRVIVLATDLAAHRFSELVSPLLDQGLKMLVSYYNAAEISLIAGFLARSDELQQAHLNRMRELDPFPN</sequence>
<protein>
    <submittedName>
        <fullName evidence="2">MarR family transcriptional regulator</fullName>
    </submittedName>
</protein>
<organism evidence="2 3">
    <name type="scientific">Mycolicibacterium komossense</name>
    <dbReference type="NCBI Taxonomy" id="1779"/>
    <lineage>
        <taxon>Bacteria</taxon>
        <taxon>Bacillati</taxon>
        <taxon>Actinomycetota</taxon>
        <taxon>Actinomycetes</taxon>
        <taxon>Mycobacteriales</taxon>
        <taxon>Mycobacteriaceae</taxon>
        <taxon>Mycolicibacterium</taxon>
    </lineage>
</organism>
<evidence type="ECO:0000313" key="3">
    <source>
        <dbReference type="Proteomes" id="UP001526201"/>
    </source>
</evidence>
<dbReference type="SUPFAM" id="SSF46785">
    <property type="entry name" value="Winged helix' DNA-binding domain"/>
    <property type="match status" value="1"/>
</dbReference>
<evidence type="ECO:0000259" key="1">
    <source>
        <dbReference type="PROSITE" id="PS50995"/>
    </source>
</evidence>
<accession>A0ABT3CEL2</accession>
<dbReference type="InterPro" id="IPR036390">
    <property type="entry name" value="WH_DNA-bd_sf"/>
</dbReference>
<gene>
    <name evidence="2" type="ORF">H7J73_18030</name>
</gene>
<proteinExistence type="predicted"/>
<feature type="domain" description="HTH marR-type" evidence="1">
    <location>
        <begin position="1"/>
        <end position="144"/>
    </location>
</feature>
<dbReference type="InterPro" id="IPR000835">
    <property type="entry name" value="HTH_MarR-typ"/>
</dbReference>
<reference evidence="2 3" key="1">
    <citation type="journal article" date="2022" name="BMC Genomics">
        <title>Comparative genome analysis of mycobacteria focusing on tRNA and non-coding RNA.</title>
        <authorList>
            <person name="Behra P.R.K."/>
            <person name="Pettersson B.M.F."/>
            <person name="Ramesh M."/>
            <person name="Das S."/>
            <person name="Dasgupta S."/>
            <person name="Kirsebom L.A."/>
        </authorList>
    </citation>
    <scope>NUCLEOTIDE SEQUENCE [LARGE SCALE GENOMIC DNA]</scope>
    <source>
        <strain evidence="2 3">DSM 44078</strain>
    </source>
</reference>
<name>A0ABT3CEL2_9MYCO</name>
<dbReference type="Pfam" id="PF12802">
    <property type="entry name" value="MarR_2"/>
    <property type="match status" value="1"/>
</dbReference>